<protein>
    <submittedName>
        <fullName evidence="1">Uncharacterized protein</fullName>
    </submittedName>
</protein>
<accession>A0A645ILM5</accession>
<gene>
    <name evidence="1" type="ORF">SDC9_199871</name>
</gene>
<proteinExistence type="predicted"/>
<dbReference type="AlphaFoldDB" id="A0A645ILM5"/>
<sequence>MTGIGNFQCEIIGTGSADIIELGQHTKLRRLDVPHCCTRANHFNINGKIGVGYRV</sequence>
<comment type="caution">
    <text evidence="1">The sequence shown here is derived from an EMBL/GenBank/DDBJ whole genome shotgun (WGS) entry which is preliminary data.</text>
</comment>
<dbReference type="EMBL" id="VSSQ01118109">
    <property type="protein sequence ID" value="MPN52215.1"/>
    <property type="molecule type" value="Genomic_DNA"/>
</dbReference>
<reference evidence="1" key="1">
    <citation type="submission" date="2019-08" db="EMBL/GenBank/DDBJ databases">
        <authorList>
            <person name="Kucharzyk K."/>
            <person name="Murdoch R.W."/>
            <person name="Higgins S."/>
            <person name="Loffler F."/>
        </authorList>
    </citation>
    <scope>NUCLEOTIDE SEQUENCE</scope>
</reference>
<evidence type="ECO:0000313" key="1">
    <source>
        <dbReference type="EMBL" id="MPN52215.1"/>
    </source>
</evidence>
<name>A0A645ILM5_9ZZZZ</name>
<organism evidence="1">
    <name type="scientific">bioreactor metagenome</name>
    <dbReference type="NCBI Taxonomy" id="1076179"/>
    <lineage>
        <taxon>unclassified sequences</taxon>
        <taxon>metagenomes</taxon>
        <taxon>ecological metagenomes</taxon>
    </lineage>
</organism>